<comment type="caution">
    <text evidence="2">The sequence shown here is derived from an EMBL/GenBank/DDBJ whole genome shotgun (WGS) entry which is preliminary data.</text>
</comment>
<evidence type="ECO:0000256" key="1">
    <source>
        <dbReference type="SAM" id="MobiDB-lite"/>
    </source>
</evidence>
<accession>A0AAD9S6M5</accession>
<feature type="compositionally biased region" description="Basic and acidic residues" evidence="1">
    <location>
        <begin position="92"/>
        <end position="103"/>
    </location>
</feature>
<gene>
    <name evidence="2" type="ORF">N8I77_010263</name>
</gene>
<dbReference type="EMBL" id="JAUJFL010000006">
    <property type="protein sequence ID" value="KAK2600754.1"/>
    <property type="molecule type" value="Genomic_DNA"/>
</dbReference>
<protein>
    <submittedName>
        <fullName evidence="2">Uncharacterized protein</fullName>
    </submittedName>
</protein>
<keyword evidence="3" id="KW-1185">Reference proteome</keyword>
<dbReference type="Proteomes" id="UP001265746">
    <property type="component" value="Unassembled WGS sequence"/>
</dbReference>
<organism evidence="2 3">
    <name type="scientific">Phomopsis amygdali</name>
    <name type="common">Fusicoccum amygdali</name>
    <dbReference type="NCBI Taxonomy" id="1214568"/>
    <lineage>
        <taxon>Eukaryota</taxon>
        <taxon>Fungi</taxon>
        <taxon>Dikarya</taxon>
        <taxon>Ascomycota</taxon>
        <taxon>Pezizomycotina</taxon>
        <taxon>Sordariomycetes</taxon>
        <taxon>Sordariomycetidae</taxon>
        <taxon>Diaporthales</taxon>
        <taxon>Diaporthaceae</taxon>
        <taxon>Diaporthe</taxon>
    </lineage>
</organism>
<proteinExistence type="predicted"/>
<dbReference type="AlphaFoldDB" id="A0AAD9S6M5"/>
<feature type="region of interest" description="Disordered" evidence="1">
    <location>
        <begin position="72"/>
        <end position="135"/>
    </location>
</feature>
<reference evidence="2" key="1">
    <citation type="submission" date="2023-06" db="EMBL/GenBank/DDBJ databases">
        <authorList>
            <person name="Noh H."/>
        </authorList>
    </citation>
    <scope>NUCLEOTIDE SEQUENCE</scope>
    <source>
        <strain evidence="2">DUCC20226</strain>
    </source>
</reference>
<name>A0AAD9S6M5_PHOAM</name>
<feature type="compositionally biased region" description="Polar residues" evidence="1">
    <location>
        <begin position="75"/>
        <end position="86"/>
    </location>
</feature>
<sequence>MPGAPKKDGLANYNLTPREVEFTVKAMITLVENKVKPDFEKLAKMSNYPTAQVAARNWWHTAAKLKAAGNIAGGETSTGEATNGNAMNGKAVDGKKAGKRDAAGDPEAPPAKRARGRAKNNVQPPAEEIKPEDEV</sequence>
<evidence type="ECO:0000313" key="2">
    <source>
        <dbReference type="EMBL" id="KAK2600754.1"/>
    </source>
</evidence>
<evidence type="ECO:0000313" key="3">
    <source>
        <dbReference type="Proteomes" id="UP001265746"/>
    </source>
</evidence>